<dbReference type="GO" id="GO:0003676">
    <property type="term" value="F:nucleic acid binding"/>
    <property type="evidence" value="ECO:0007669"/>
    <property type="project" value="InterPro"/>
</dbReference>
<feature type="compositionally biased region" description="Basic and acidic residues" evidence="8">
    <location>
        <begin position="404"/>
        <end position="421"/>
    </location>
</feature>
<sequence>MFEVSSLFSELSLHERLIKALDELEFKDPTPVQSQAIPAALTQKDLLVSAETGSGKTAAFLLPILHRLMSTDAPKSGTRALILAPTRELVRQIYKHFTQLGAYSHVKASWIIGGEAFKYQRAMFRKNPEIIIATPGRLLEHLEKDSLDLNDLEVLVLDEADRMLDMGLSEEVLKITDRCNKARQTMLFSATLSHRGVRGVAERVLTEPETIIVNTVRDQHGAITQQYLLADDSKHKDAMLVRILGEKKFEKALVFVNTKVEADRLNGYLRYKDIRTGVLHGDLDQDQRNHVMNLMRRGNIDVLVATDVAARGLDVKGIELVINYDMARKGDDYVHRIGRTGRAGEVGIAISMIQPQEWNLKAVIEHYLRVQFEPIQVKGLEGKYKGPKKVKASGKAVGKKKPKTAAEKKALKEKQKGQEKKALKRAARRNDNAQSAQAAAAGEEQPAKRRPLAPVERQRVGFGTIKKRTTAKFVPDEAPGDDD</sequence>
<evidence type="ECO:0000256" key="4">
    <source>
        <dbReference type="ARBA" id="ARBA00022840"/>
    </source>
</evidence>
<dbReference type="PROSITE" id="PS51194">
    <property type="entry name" value="HELICASE_CTER"/>
    <property type="match status" value="1"/>
</dbReference>
<evidence type="ECO:0000256" key="2">
    <source>
        <dbReference type="ARBA" id="ARBA00022801"/>
    </source>
</evidence>
<proteinExistence type="inferred from homology"/>
<dbReference type="Pfam" id="PF00270">
    <property type="entry name" value="DEAD"/>
    <property type="match status" value="1"/>
</dbReference>
<dbReference type="PROSITE" id="PS51195">
    <property type="entry name" value="Q_MOTIF"/>
    <property type="match status" value="1"/>
</dbReference>
<evidence type="ECO:0008006" key="14">
    <source>
        <dbReference type="Google" id="ProtNLM"/>
    </source>
</evidence>
<gene>
    <name evidence="12" type="ORF">BTE48_15605</name>
</gene>
<dbReference type="CDD" id="cd18787">
    <property type="entry name" value="SF2_C_DEAD"/>
    <property type="match status" value="1"/>
</dbReference>
<dbReference type="InterPro" id="IPR044742">
    <property type="entry name" value="DEAD/DEAH_RhlB"/>
</dbReference>
<organism evidence="12 13">
    <name type="scientific">Oceanospirillum multiglobuliferum</name>
    <dbReference type="NCBI Taxonomy" id="64969"/>
    <lineage>
        <taxon>Bacteria</taxon>
        <taxon>Pseudomonadati</taxon>
        <taxon>Pseudomonadota</taxon>
        <taxon>Gammaproteobacteria</taxon>
        <taxon>Oceanospirillales</taxon>
        <taxon>Oceanospirillaceae</taxon>
        <taxon>Oceanospirillum</taxon>
    </lineage>
</organism>
<accession>A0A1V4T0Q5</accession>
<dbReference type="GO" id="GO:0003724">
    <property type="term" value="F:RNA helicase activity"/>
    <property type="evidence" value="ECO:0007669"/>
    <property type="project" value="InterPro"/>
</dbReference>
<comment type="caution">
    <text evidence="12">The sequence shown here is derived from an EMBL/GenBank/DDBJ whole genome shotgun (WGS) entry which is preliminary data.</text>
</comment>
<dbReference type="Gene3D" id="3.40.50.300">
    <property type="entry name" value="P-loop containing nucleotide triphosphate hydrolases"/>
    <property type="match status" value="2"/>
</dbReference>
<evidence type="ECO:0000259" key="9">
    <source>
        <dbReference type="PROSITE" id="PS51192"/>
    </source>
</evidence>
<feature type="compositionally biased region" description="Basic residues" evidence="8">
    <location>
        <begin position="386"/>
        <end position="403"/>
    </location>
</feature>
<dbReference type="PROSITE" id="PS00039">
    <property type="entry name" value="DEAD_ATP_HELICASE"/>
    <property type="match status" value="1"/>
</dbReference>
<dbReference type="AlphaFoldDB" id="A0A1V4T0Q5"/>
<dbReference type="Pfam" id="PF00271">
    <property type="entry name" value="Helicase_C"/>
    <property type="match status" value="1"/>
</dbReference>
<name>A0A1V4T0Q5_9GAMM</name>
<dbReference type="PANTHER" id="PTHR47959">
    <property type="entry name" value="ATP-DEPENDENT RNA HELICASE RHLE-RELATED"/>
    <property type="match status" value="1"/>
</dbReference>
<dbReference type="InterPro" id="IPR027417">
    <property type="entry name" value="P-loop_NTPase"/>
</dbReference>
<evidence type="ECO:0000313" key="12">
    <source>
        <dbReference type="EMBL" id="OPX54182.1"/>
    </source>
</evidence>
<keyword evidence="3 7" id="KW-0347">Helicase</keyword>
<dbReference type="SUPFAM" id="SSF52540">
    <property type="entry name" value="P-loop containing nucleoside triphosphate hydrolases"/>
    <property type="match status" value="1"/>
</dbReference>
<keyword evidence="4 7" id="KW-0067">ATP-binding</keyword>
<feature type="compositionally biased region" description="Low complexity" evidence="8">
    <location>
        <begin position="432"/>
        <end position="441"/>
    </location>
</feature>
<dbReference type="InterPro" id="IPR011545">
    <property type="entry name" value="DEAD/DEAH_box_helicase_dom"/>
</dbReference>
<dbReference type="InterPro" id="IPR000629">
    <property type="entry name" value="RNA-helicase_DEAD-box_CS"/>
</dbReference>
<evidence type="ECO:0000256" key="1">
    <source>
        <dbReference type="ARBA" id="ARBA00022741"/>
    </source>
</evidence>
<dbReference type="GO" id="GO:0016787">
    <property type="term" value="F:hydrolase activity"/>
    <property type="evidence" value="ECO:0007669"/>
    <property type="project" value="UniProtKB-KW"/>
</dbReference>
<evidence type="ECO:0000256" key="5">
    <source>
        <dbReference type="ARBA" id="ARBA00038437"/>
    </source>
</evidence>
<keyword evidence="2 7" id="KW-0378">Hydrolase</keyword>
<keyword evidence="13" id="KW-1185">Reference proteome</keyword>
<dbReference type="STRING" id="64969.SAMN02745127_03176"/>
<feature type="domain" description="DEAD-box RNA helicase Q" evidence="11">
    <location>
        <begin position="6"/>
        <end position="34"/>
    </location>
</feature>
<feature type="domain" description="Helicase C-terminal" evidence="10">
    <location>
        <begin position="235"/>
        <end position="383"/>
    </location>
</feature>
<dbReference type="InterPro" id="IPR001650">
    <property type="entry name" value="Helicase_C-like"/>
</dbReference>
<dbReference type="PANTHER" id="PTHR47959:SF3">
    <property type="entry name" value="ATP-DEPENDENT RNA HELICASE SRMB"/>
    <property type="match status" value="1"/>
</dbReference>
<dbReference type="EMBL" id="MTSM01000035">
    <property type="protein sequence ID" value="OPX54182.1"/>
    <property type="molecule type" value="Genomic_DNA"/>
</dbReference>
<evidence type="ECO:0000256" key="8">
    <source>
        <dbReference type="SAM" id="MobiDB-lite"/>
    </source>
</evidence>
<dbReference type="CDD" id="cd00268">
    <property type="entry name" value="DEADc"/>
    <property type="match status" value="1"/>
</dbReference>
<dbReference type="InterPro" id="IPR050079">
    <property type="entry name" value="DEAD_box_RNA_helicase"/>
</dbReference>
<dbReference type="GO" id="GO:0005524">
    <property type="term" value="F:ATP binding"/>
    <property type="evidence" value="ECO:0007669"/>
    <property type="project" value="UniProtKB-KW"/>
</dbReference>
<evidence type="ECO:0000256" key="7">
    <source>
        <dbReference type="RuleBase" id="RU000492"/>
    </source>
</evidence>
<feature type="region of interest" description="Disordered" evidence="8">
    <location>
        <begin position="386"/>
        <end position="483"/>
    </location>
</feature>
<dbReference type="Proteomes" id="UP000191418">
    <property type="component" value="Unassembled WGS sequence"/>
</dbReference>
<evidence type="ECO:0000259" key="10">
    <source>
        <dbReference type="PROSITE" id="PS51194"/>
    </source>
</evidence>
<reference evidence="12 13" key="1">
    <citation type="submission" date="2017-01" db="EMBL/GenBank/DDBJ databases">
        <title>Genome Sequencing of a Marine Spirillum, Oceanospirillum multiglobuliferum ATCC 33336, from Japan.</title>
        <authorList>
            <person name="Carney J.G."/>
            <person name="Trachtenberg A.M."/>
            <person name="Rheaume B.A."/>
            <person name="Linnane J.D."/>
            <person name="Pitts N.L."/>
            <person name="Mykles D.L."/>
            <person name="Maclea K.S."/>
        </authorList>
    </citation>
    <scope>NUCLEOTIDE SEQUENCE [LARGE SCALE GENOMIC DNA]</scope>
    <source>
        <strain evidence="12 13">ATCC 33336</strain>
    </source>
</reference>
<dbReference type="GO" id="GO:0005829">
    <property type="term" value="C:cytosol"/>
    <property type="evidence" value="ECO:0007669"/>
    <property type="project" value="TreeGrafter"/>
</dbReference>
<feature type="short sequence motif" description="Q motif" evidence="6">
    <location>
        <begin position="6"/>
        <end position="34"/>
    </location>
</feature>
<dbReference type="InterPro" id="IPR014014">
    <property type="entry name" value="RNA_helicase_DEAD_Q_motif"/>
</dbReference>
<feature type="domain" description="Helicase ATP-binding" evidence="9">
    <location>
        <begin position="37"/>
        <end position="210"/>
    </location>
</feature>
<evidence type="ECO:0000259" key="11">
    <source>
        <dbReference type="PROSITE" id="PS51195"/>
    </source>
</evidence>
<evidence type="ECO:0000256" key="6">
    <source>
        <dbReference type="PROSITE-ProRule" id="PRU00552"/>
    </source>
</evidence>
<protein>
    <recommendedName>
        <fullName evidence="14">RNA helicase</fullName>
    </recommendedName>
</protein>
<dbReference type="PROSITE" id="PS51192">
    <property type="entry name" value="HELICASE_ATP_BIND_1"/>
    <property type="match status" value="1"/>
</dbReference>
<dbReference type="InterPro" id="IPR014001">
    <property type="entry name" value="Helicase_ATP-bd"/>
</dbReference>
<evidence type="ECO:0000256" key="3">
    <source>
        <dbReference type="ARBA" id="ARBA00022806"/>
    </source>
</evidence>
<dbReference type="SMART" id="SM00487">
    <property type="entry name" value="DEXDc"/>
    <property type="match status" value="1"/>
</dbReference>
<keyword evidence="1 7" id="KW-0547">Nucleotide-binding</keyword>
<dbReference type="SMART" id="SM00490">
    <property type="entry name" value="HELICc"/>
    <property type="match status" value="1"/>
</dbReference>
<evidence type="ECO:0000313" key="13">
    <source>
        <dbReference type="Proteomes" id="UP000191418"/>
    </source>
</evidence>
<comment type="similarity">
    <text evidence="5 7">Belongs to the DEAD box helicase family.</text>
</comment>